<dbReference type="EMBL" id="HBFM01032826">
    <property type="protein sequence ID" value="CAD8791837.1"/>
    <property type="molecule type" value="Transcribed_RNA"/>
</dbReference>
<evidence type="ECO:0000256" key="2">
    <source>
        <dbReference type="SAM" id="MobiDB-lite"/>
    </source>
</evidence>
<evidence type="ECO:0000313" key="4">
    <source>
        <dbReference type="EMBL" id="CAD8791837.1"/>
    </source>
</evidence>
<dbReference type="AlphaFoldDB" id="A0A6U0Z9V9"/>
<evidence type="ECO:0000256" key="1">
    <source>
        <dbReference type="ARBA" id="ARBA00034773"/>
    </source>
</evidence>
<accession>A0A6U0Z9V9</accession>
<comment type="similarity">
    <text evidence="1">Belongs to the senescence regulator S40 family.</text>
</comment>
<organism evidence="4">
    <name type="scientific">Polytomella parva</name>
    <dbReference type="NCBI Taxonomy" id="51329"/>
    <lineage>
        <taxon>Eukaryota</taxon>
        <taxon>Viridiplantae</taxon>
        <taxon>Chlorophyta</taxon>
        <taxon>core chlorophytes</taxon>
        <taxon>Chlorophyceae</taxon>
        <taxon>CS clade</taxon>
        <taxon>Chlamydomonadales</taxon>
        <taxon>Chlamydomonadaceae</taxon>
        <taxon>Polytomella</taxon>
    </lineage>
</organism>
<sequence length="210" mass="23250">MEPISEERPEFDEDDLFNEDGNVKDTESVSSDSETEEADTPAPFQNNYNSKEKGVSIIEESVVVKPSFGVSFSLPTNNIRMGSSVPISIPHLSRWQNGTDLSQVKPAEGDTEKSKAVDKNIYYPATFVPPHQLSHVEDFQFSFNGDSPSFSIKRERLRVRNAILKSTGFLEPAAKLQNGFGIQDRNRVQVGGLSQALNQRDFVIGLEAGP</sequence>
<protein>
    <submittedName>
        <fullName evidence="4">Uncharacterized protein</fullName>
    </submittedName>
</protein>
<dbReference type="Pfam" id="PF04520">
    <property type="entry name" value="Senescence_reg"/>
    <property type="match status" value="1"/>
</dbReference>
<gene>
    <name evidence="3" type="ORF">PPAR00522_LOCUS21480</name>
    <name evidence="4" type="ORF">PPAR00522_LOCUS21481</name>
</gene>
<dbReference type="EMBL" id="HBFM01032825">
    <property type="protein sequence ID" value="CAD8791835.1"/>
    <property type="molecule type" value="Transcribed_RNA"/>
</dbReference>
<feature type="region of interest" description="Disordered" evidence="2">
    <location>
        <begin position="1"/>
        <end position="50"/>
    </location>
</feature>
<feature type="compositionally biased region" description="Acidic residues" evidence="2">
    <location>
        <begin position="9"/>
        <end position="18"/>
    </location>
</feature>
<name>A0A6U0Z9V9_9CHLO</name>
<evidence type="ECO:0000313" key="3">
    <source>
        <dbReference type="EMBL" id="CAD8791835.1"/>
    </source>
</evidence>
<proteinExistence type="inferred from homology"/>
<dbReference type="GO" id="GO:0010150">
    <property type="term" value="P:leaf senescence"/>
    <property type="evidence" value="ECO:0007669"/>
    <property type="project" value="UniProtKB-ARBA"/>
</dbReference>
<dbReference type="InterPro" id="IPR007608">
    <property type="entry name" value="Senescence_reg_S40"/>
</dbReference>
<reference evidence="4" key="1">
    <citation type="submission" date="2021-01" db="EMBL/GenBank/DDBJ databases">
        <authorList>
            <person name="Corre E."/>
            <person name="Pelletier E."/>
            <person name="Niang G."/>
            <person name="Scheremetjew M."/>
            <person name="Finn R."/>
            <person name="Kale V."/>
            <person name="Holt S."/>
            <person name="Cochrane G."/>
            <person name="Meng A."/>
            <person name="Brown T."/>
            <person name="Cohen L."/>
        </authorList>
    </citation>
    <scope>NUCLEOTIDE SEQUENCE</scope>
    <source>
        <strain evidence="4">SAG 63-3</strain>
    </source>
</reference>